<dbReference type="Proteomes" id="UP000224974">
    <property type="component" value="Unassembled WGS sequence"/>
</dbReference>
<keyword evidence="4" id="KW-1185">Reference proteome</keyword>
<dbReference type="Proteomes" id="UP000373449">
    <property type="component" value="Unassembled WGS sequence"/>
</dbReference>
<accession>A0A2C6DHH9</accession>
<protein>
    <submittedName>
        <fullName evidence="2">Uncharacterized protein</fullName>
    </submittedName>
</protein>
<keyword evidence="1" id="KW-0472">Membrane</keyword>
<evidence type="ECO:0000313" key="4">
    <source>
        <dbReference type="Proteomes" id="UP000224974"/>
    </source>
</evidence>
<dbReference type="EMBL" id="PDDX01000001">
    <property type="protein sequence ID" value="PHI28271.1"/>
    <property type="molecule type" value="Genomic_DNA"/>
</dbReference>
<keyword evidence="1" id="KW-0812">Transmembrane</keyword>
<proteinExistence type="predicted"/>
<name>A0A2C6DHH9_9GAMM</name>
<organism evidence="2 4">
    <name type="scientific">Budvicia aquatica</name>
    <dbReference type="NCBI Taxonomy" id="82979"/>
    <lineage>
        <taxon>Bacteria</taxon>
        <taxon>Pseudomonadati</taxon>
        <taxon>Pseudomonadota</taxon>
        <taxon>Gammaproteobacteria</taxon>
        <taxon>Enterobacterales</taxon>
        <taxon>Budviciaceae</taxon>
        <taxon>Budvicia</taxon>
    </lineage>
</organism>
<feature type="transmembrane region" description="Helical" evidence="1">
    <location>
        <begin position="38"/>
        <end position="57"/>
    </location>
</feature>
<evidence type="ECO:0000313" key="3">
    <source>
        <dbReference type="EMBL" id="VFS46156.1"/>
    </source>
</evidence>
<reference evidence="4" key="1">
    <citation type="submission" date="2017-09" db="EMBL/GenBank/DDBJ databases">
        <title>FDA dAtabase for Regulatory Grade micrObial Sequences (FDA-ARGOS): Supporting development and validation of Infectious Disease Dx tests.</title>
        <authorList>
            <person name="Minogue T."/>
            <person name="Wolcott M."/>
            <person name="Wasieloski L."/>
            <person name="Aguilar W."/>
            <person name="Moore D."/>
            <person name="Tallon L."/>
            <person name="Sadzewicz L."/>
            <person name="Ott S."/>
            <person name="Zhao X."/>
            <person name="Nagaraj S."/>
            <person name="Vavikolanu K."/>
            <person name="Aluvathingal J."/>
            <person name="Nadendla S."/>
            <person name="Sichtig H."/>
        </authorList>
    </citation>
    <scope>NUCLEOTIDE SEQUENCE [LARGE SCALE GENOMIC DNA]</scope>
    <source>
        <strain evidence="4">FDAARGOS_387</strain>
    </source>
</reference>
<reference evidence="2" key="2">
    <citation type="submission" date="2017-09" db="EMBL/GenBank/DDBJ databases">
        <title>FDA dAtabase for Regulatory Grade micrObial Sequences (FDA-ARGOS): Supporting development and validation of Infectious Disease Dx tests.</title>
        <authorList>
            <person name="Minogue T."/>
            <person name="Wolcott M."/>
            <person name="Wasieloski L."/>
            <person name="Aguilar W."/>
            <person name="Moore D."/>
            <person name="Tallon L.J."/>
            <person name="Sadzewicz L."/>
            <person name="Ott S."/>
            <person name="Zhao X."/>
            <person name="Nagaraj S."/>
            <person name="Vavikolanu K."/>
            <person name="Aluvathingal J."/>
            <person name="Nadendla S."/>
            <person name="Sichtig H."/>
        </authorList>
    </citation>
    <scope>NUCLEOTIDE SEQUENCE</scope>
    <source>
        <strain evidence="2">FDAARGOS_387</strain>
    </source>
</reference>
<reference evidence="3 5" key="3">
    <citation type="submission" date="2019-03" db="EMBL/GenBank/DDBJ databases">
        <authorList>
            <consortium name="Pathogen Informatics"/>
        </authorList>
    </citation>
    <scope>NUCLEOTIDE SEQUENCE [LARGE SCALE GENOMIC DNA]</scope>
    <source>
        <strain evidence="3 5">NCTC12282</strain>
    </source>
</reference>
<evidence type="ECO:0000313" key="2">
    <source>
        <dbReference type="EMBL" id="PHI28271.1"/>
    </source>
</evidence>
<evidence type="ECO:0000256" key="1">
    <source>
        <dbReference type="SAM" id="Phobius"/>
    </source>
</evidence>
<dbReference type="AlphaFoldDB" id="A0A2C6DHH9"/>
<evidence type="ECO:0000313" key="5">
    <source>
        <dbReference type="Proteomes" id="UP000373449"/>
    </source>
</evidence>
<gene>
    <name evidence="2" type="ORF">CRN84_02435</name>
    <name evidence="3" type="ORF">NCTC12282_01047</name>
</gene>
<feature type="transmembrane region" description="Helical" evidence="1">
    <location>
        <begin position="6"/>
        <end position="26"/>
    </location>
</feature>
<keyword evidence="1" id="KW-1133">Transmembrane helix</keyword>
<sequence>MYTAAALMAIIVTLAVSGVIAGIITAVLKEVFNKNRSVLIFTTSLFIIFLTILSILFDGPTQALSILFEVIAALF</sequence>
<dbReference type="EMBL" id="CAADJA010000002">
    <property type="protein sequence ID" value="VFS46156.1"/>
    <property type="molecule type" value="Genomic_DNA"/>
</dbReference>